<evidence type="ECO:0000256" key="1">
    <source>
        <dbReference type="ARBA" id="ARBA00003236"/>
    </source>
</evidence>
<dbReference type="PANTHER" id="PTHR47561:SF1">
    <property type="entry name" value="POLYSACCHARIDE DEACETYLASE FAMILY PROTEIN (AFU_ORTHOLOGUE AFUA_6G05030)"/>
    <property type="match status" value="1"/>
</dbReference>
<comment type="similarity">
    <text evidence="2">Belongs to the polysaccharide deacetylase family.</text>
</comment>
<reference evidence="6 7" key="1">
    <citation type="submission" date="2015-07" db="EMBL/GenBank/DDBJ databases">
        <title>Whole genome sequencing of Bosea vaviloviae isolated from cave pool.</title>
        <authorList>
            <person name="Tan N.E.H."/>
            <person name="Lee Y.P."/>
            <person name="Gan H.M."/>
            <person name="Barton H."/>
            <person name="Savka M.A."/>
        </authorList>
    </citation>
    <scope>NUCLEOTIDE SEQUENCE [LARGE SCALE GENOMIC DNA]</scope>
    <source>
        <strain evidence="6 7">SD260</strain>
    </source>
</reference>
<comment type="caution">
    <text evidence="6">The sequence shown here is derived from an EMBL/GenBank/DDBJ whole genome shotgun (WGS) entry which is preliminary data.</text>
</comment>
<protein>
    <recommendedName>
        <fullName evidence="3">Chitooligosaccharide deacetylase</fullName>
    </recommendedName>
    <alternativeName>
        <fullName evidence="4">Nodulation protein B</fullName>
    </alternativeName>
</protein>
<dbReference type="PANTHER" id="PTHR47561">
    <property type="entry name" value="POLYSACCHARIDE DEACETYLASE FAMILY PROTEIN (AFU_ORTHOLOGUE AFUA_6G05030)"/>
    <property type="match status" value="1"/>
</dbReference>
<dbReference type="PATRIC" id="fig|1526658.3.peg.4218"/>
<dbReference type="EMBL" id="LGSZ01000046">
    <property type="protein sequence ID" value="KPH80128.1"/>
    <property type="molecule type" value="Genomic_DNA"/>
</dbReference>
<feature type="domain" description="NodB homology" evidence="5">
    <location>
        <begin position="40"/>
        <end position="260"/>
    </location>
</feature>
<gene>
    <name evidence="6" type="ORF">AE618_14930</name>
</gene>
<dbReference type="GO" id="GO:0016810">
    <property type="term" value="F:hydrolase activity, acting on carbon-nitrogen (but not peptide) bonds"/>
    <property type="evidence" value="ECO:0007669"/>
    <property type="project" value="InterPro"/>
</dbReference>
<evidence type="ECO:0000313" key="6">
    <source>
        <dbReference type="EMBL" id="KPH80128.1"/>
    </source>
</evidence>
<accession>A0A0N0MAW0</accession>
<dbReference type="SUPFAM" id="SSF88713">
    <property type="entry name" value="Glycoside hydrolase/deacetylase"/>
    <property type="match status" value="1"/>
</dbReference>
<dbReference type="Gene3D" id="3.20.20.370">
    <property type="entry name" value="Glycoside hydrolase/deacetylase"/>
    <property type="match status" value="1"/>
</dbReference>
<dbReference type="InterPro" id="IPR011330">
    <property type="entry name" value="Glyco_hydro/deAcase_b/a-brl"/>
</dbReference>
<dbReference type="Proteomes" id="UP000037822">
    <property type="component" value="Unassembled WGS sequence"/>
</dbReference>
<dbReference type="Pfam" id="PF01522">
    <property type="entry name" value="Polysacc_deac_1"/>
    <property type="match status" value="1"/>
</dbReference>
<name>A0A0N0MAW0_9HYPH</name>
<evidence type="ECO:0000256" key="3">
    <source>
        <dbReference type="ARBA" id="ARBA00020071"/>
    </source>
</evidence>
<proteinExistence type="inferred from homology"/>
<sequence length="283" mass="31218">MSEHASMYPWPQGKTSAAFISIDVDADTPMLWRQRAAPQPKYLSEMEQRQYGLRAGIANLVAVLGRHGVQATFFVPGLVAARNPELLPGLLENGHEVGLHGFAHEATRDISTSEFGEALERSLAVFVAQTGRKPDGFRAPGWELTRDMHALLGRHGLYDSSLAGHDHPYTLDGVTELPISWSREDTTRFKITGLDARWAPTSPVVVLEEWLFDWEACAQAGGLFTLTLHDWVSGRPAPLRVLDALLARIRQDETAWIATGAELAAHDRRLPPDARASVVSTRD</sequence>
<dbReference type="PROSITE" id="PS51677">
    <property type="entry name" value="NODB"/>
    <property type="match status" value="1"/>
</dbReference>
<evidence type="ECO:0000256" key="4">
    <source>
        <dbReference type="ARBA" id="ARBA00032976"/>
    </source>
</evidence>
<comment type="function">
    <text evidence="1">Is involved in generating a small heat-stable compound (Nod), an acylated oligomer of N-acetylglucosamine, that stimulates mitosis in various plant protoplasts.</text>
</comment>
<dbReference type="InterPro" id="IPR002509">
    <property type="entry name" value="NODB_dom"/>
</dbReference>
<evidence type="ECO:0000256" key="2">
    <source>
        <dbReference type="ARBA" id="ARBA00010973"/>
    </source>
</evidence>
<organism evidence="6 7">
    <name type="scientific">Bosea vaviloviae</name>
    <dbReference type="NCBI Taxonomy" id="1526658"/>
    <lineage>
        <taxon>Bacteria</taxon>
        <taxon>Pseudomonadati</taxon>
        <taxon>Pseudomonadota</taxon>
        <taxon>Alphaproteobacteria</taxon>
        <taxon>Hyphomicrobiales</taxon>
        <taxon>Boseaceae</taxon>
        <taxon>Bosea</taxon>
    </lineage>
</organism>
<evidence type="ECO:0000313" key="7">
    <source>
        <dbReference type="Proteomes" id="UP000037822"/>
    </source>
</evidence>
<dbReference type="AlphaFoldDB" id="A0A0N0MAW0"/>
<keyword evidence="7" id="KW-1185">Reference proteome</keyword>
<dbReference type="GO" id="GO:0005975">
    <property type="term" value="P:carbohydrate metabolic process"/>
    <property type="evidence" value="ECO:0007669"/>
    <property type="project" value="InterPro"/>
</dbReference>
<evidence type="ECO:0000259" key="5">
    <source>
        <dbReference type="PROSITE" id="PS51677"/>
    </source>
</evidence>